<evidence type="ECO:0000313" key="2">
    <source>
        <dbReference type="Proteomes" id="UP000515152"/>
    </source>
</evidence>
<protein>
    <submittedName>
        <fullName evidence="3">Cyclin-dependent kinase 12-like</fullName>
    </submittedName>
</protein>
<sequence>MDAADSCTDTAPLMDGTRLCSKVSKEETGGHTKASSVVSERVLALKSEPAFVKVMKKEEDVKEEPVAIRRKPVPCSTPITNPHRSYKPLAVDLSPLPPLPFTAYQPQPPTQVPWDFSPKAPTPSAHSNSQEAVRQRAPLHTEVGIPMTQADSQGRHSLPVQTVTWSVPSKRSVRQPMLRDRSLSAELEPR</sequence>
<evidence type="ECO:0000256" key="1">
    <source>
        <dbReference type="SAM" id="MobiDB-lite"/>
    </source>
</evidence>
<gene>
    <name evidence="3" type="primary">LOC122128881</name>
</gene>
<proteinExistence type="predicted"/>
<dbReference type="AlphaFoldDB" id="A0A8M1KC04"/>
<organism evidence="2 3">
    <name type="scientific">Clupea harengus</name>
    <name type="common">Atlantic herring</name>
    <dbReference type="NCBI Taxonomy" id="7950"/>
    <lineage>
        <taxon>Eukaryota</taxon>
        <taxon>Metazoa</taxon>
        <taxon>Chordata</taxon>
        <taxon>Craniata</taxon>
        <taxon>Vertebrata</taxon>
        <taxon>Euteleostomi</taxon>
        <taxon>Actinopterygii</taxon>
        <taxon>Neopterygii</taxon>
        <taxon>Teleostei</taxon>
        <taxon>Clupei</taxon>
        <taxon>Clupeiformes</taxon>
        <taxon>Clupeoidei</taxon>
        <taxon>Clupeidae</taxon>
        <taxon>Clupea</taxon>
    </lineage>
</organism>
<keyword evidence="2" id="KW-1185">Reference proteome</keyword>
<accession>A0A8M1KC04</accession>
<name>A0A8M1KC04_CLUHA</name>
<feature type="compositionally biased region" description="Polar residues" evidence="1">
    <location>
        <begin position="159"/>
        <end position="169"/>
    </location>
</feature>
<dbReference type="Proteomes" id="UP000515152">
    <property type="component" value="Chromosome 26"/>
</dbReference>
<dbReference type="GeneID" id="122128881"/>
<reference evidence="3" key="1">
    <citation type="submission" date="2025-08" db="UniProtKB">
        <authorList>
            <consortium name="RefSeq"/>
        </authorList>
    </citation>
    <scope>IDENTIFICATION</scope>
</reference>
<evidence type="ECO:0000313" key="3">
    <source>
        <dbReference type="RefSeq" id="XP_042559803.1"/>
    </source>
</evidence>
<feature type="region of interest" description="Disordered" evidence="1">
    <location>
        <begin position="100"/>
        <end position="190"/>
    </location>
</feature>
<feature type="compositionally biased region" description="Basic and acidic residues" evidence="1">
    <location>
        <begin position="177"/>
        <end position="190"/>
    </location>
</feature>
<dbReference type="RefSeq" id="XP_042559803.1">
    <property type="nucleotide sequence ID" value="XM_042703869.1"/>
</dbReference>
<dbReference type="KEGG" id="char:122128881"/>
<feature type="compositionally biased region" description="Pro residues" evidence="1">
    <location>
        <begin position="100"/>
        <end position="111"/>
    </location>
</feature>